<protein>
    <submittedName>
        <fullName evidence="1">Uncharacterized protein</fullName>
    </submittedName>
</protein>
<evidence type="ECO:0000313" key="2">
    <source>
        <dbReference type="Proteomes" id="UP000566071"/>
    </source>
</evidence>
<dbReference type="RefSeq" id="WP_175269325.1">
    <property type="nucleotide sequence ID" value="NZ_JABFCR010000015.1"/>
</dbReference>
<reference evidence="1 2" key="1">
    <citation type="submission" date="2020-05" db="EMBL/GenBank/DDBJ databases">
        <authorList>
            <person name="Khan S.A."/>
            <person name="Jeon C.O."/>
            <person name="Chun B.H."/>
        </authorList>
    </citation>
    <scope>NUCLEOTIDE SEQUENCE [LARGE SCALE GENOMIC DNA]</scope>
    <source>
        <strain evidence="1 2">S1162</strain>
    </source>
</reference>
<organism evidence="1 2">
    <name type="scientific">Mucilaginibacter humi</name>
    <dbReference type="NCBI Taxonomy" id="2732510"/>
    <lineage>
        <taxon>Bacteria</taxon>
        <taxon>Pseudomonadati</taxon>
        <taxon>Bacteroidota</taxon>
        <taxon>Sphingobacteriia</taxon>
        <taxon>Sphingobacteriales</taxon>
        <taxon>Sphingobacteriaceae</taxon>
        <taxon>Mucilaginibacter</taxon>
    </lineage>
</organism>
<keyword evidence="2" id="KW-1185">Reference proteome</keyword>
<accession>A0ABX1W3S2</accession>
<sequence length="57" mass="6426">MPLKGDELQSFMSIYRPSYAYVKSNNGPSLTLYVNDAYQKYKALPADKKILPGLNGR</sequence>
<name>A0ABX1W3S2_9SPHI</name>
<evidence type="ECO:0000313" key="1">
    <source>
        <dbReference type="EMBL" id="NNU33635.1"/>
    </source>
</evidence>
<proteinExistence type="predicted"/>
<comment type="caution">
    <text evidence="1">The sequence shown here is derived from an EMBL/GenBank/DDBJ whole genome shotgun (WGS) entry which is preliminary data.</text>
</comment>
<dbReference type="Proteomes" id="UP000566071">
    <property type="component" value="Unassembled WGS sequence"/>
</dbReference>
<gene>
    <name evidence="1" type="ORF">HK413_04785</name>
</gene>
<dbReference type="EMBL" id="JABFCR010000015">
    <property type="protein sequence ID" value="NNU33635.1"/>
    <property type="molecule type" value="Genomic_DNA"/>
</dbReference>